<dbReference type="SMART" id="SM00962">
    <property type="entry name" value="SRP54"/>
    <property type="match status" value="1"/>
</dbReference>
<feature type="compositionally biased region" description="Polar residues" evidence="10">
    <location>
        <begin position="38"/>
        <end position="53"/>
    </location>
</feature>
<comment type="caution">
    <text evidence="12">The sequence shown here is derived from an EMBL/GenBank/DDBJ whole genome shotgun (WGS) entry which is preliminary data.</text>
</comment>
<dbReference type="Gene3D" id="1.20.120.140">
    <property type="entry name" value="Signal recognition particle SRP54, nucleotide-binding domain"/>
    <property type="match status" value="1"/>
</dbReference>
<dbReference type="FunFam" id="1.20.120.140:FF:000002">
    <property type="entry name" value="Signal recognition particle receptor FtsY"/>
    <property type="match status" value="1"/>
</dbReference>
<dbReference type="Proteomes" id="UP000198374">
    <property type="component" value="Unassembled WGS sequence"/>
</dbReference>
<evidence type="ECO:0000256" key="9">
    <source>
        <dbReference type="HAMAP-Rule" id="MF_00920"/>
    </source>
</evidence>
<dbReference type="Pfam" id="PF00448">
    <property type="entry name" value="SRP54"/>
    <property type="match status" value="1"/>
</dbReference>
<evidence type="ECO:0000256" key="8">
    <source>
        <dbReference type="ARBA" id="ARBA00048027"/>
    </source>
</evidence>
<dbReference type="InterPro" id="IPR042101">
    <property type="entry name" value="SRP54_N_sf"/>
</dbReference>
<sequence length="456" mass="49787">MGLFDFFKRRAKEDDSEKAPKQQPKTDEVTQPDESKTQGDVQASETSSATDASQIDDVNADHTADTIATPPATEAPVESATDESQPKTESDTEEPAAESVTSESQNAEQPQAKPAESAEKQSPSSSMQENQGSAASESTPQAEPTETERYDKGLEKSRLTFGERLNHLLANFRTVDEDFFDDLEETLIGADVGFDMAVKISDQLREEVKLKNVKKPKDVQNVVVEKLIELYDQAGTNEHNGLTFAKEGPTVILFVGVNGVGKTTTIGKMANLFKQQGKKVLLAAADTFRAGAIEQLNVWAQRDGVAIVKKPEQSDPSAVVYDALKKAKSENYDVLFVDTAGRLQNKTNLMNELAKMKRIISREIPDAPHEVLLVLDATTGQNALNQAKMFKDATDVSGIVLTKLDGTARGGIVLAIRNELHLPVKYVGLGEQVDDLRPFEPSEFVYGLFKGLIDVK</sequence>
<feature type="compositionally biased region" description="Basic and acidic residues" evidence="10">
    <location>
        <begin position="1"/>
        <end position="37"/>
    </location>
</feature>
<feature type="binding site" evidence="9">
    <location>
        <begin position="402"/>
        <end position="405"/>
    </location>
    <ligand>
        <name>GTP</name>
        <dbReference type="ChEBI" id="CHEBI:37565"/>
    </ligand>
</feature>
<dbReference type="FunFam" id="3.40.50.300:FF:000053">
    <property type="entry name" value="Signal recognition particle receptor FtsY"/>
    <property type="match status" value="1"/>
</dbReference>
<dbReference type="InterPro" id="IPR013822">
    <property type="entry name" value="Signal_recog_particl_SRP54_hlx"/>
</dbReference>
<dbReference type="EC" id="3.6.5.4" evidence="9"/>
<dbReference type="GO" id="GO:0051301">
    <property type="term" value="P:cell division"/>
    <property type="evidence" value="ECO:0007669"/>
    <property type="project" value="UniProtKB-KW"/>
</dbReference>
<comment type="similarity">
    <text evidence="9">Belongs to the GTP-binding SRP family. FtsY subfamily.</text>
</comment>
<dbReference type="RefSeq" id="WP_089109476.1">
    <property type="nucleotide sequence ID" value="NZ_BCMF01000007.1"/>
</dbReference>
<proteinExistence type="inferred from homology"/>
<keyword evidence="1 9" id="KW-1003">Cell membrane</keyword>
<dbReference type="GO" id="GO:0003924">
    <property type="term" value="F:GTPase activity"/>
    <property type="evidence" value="ECO:0007669"/>
    <property type="project" value="UniProtKB-UniRule"/>
</dbReference>
<dbReference type="GO" id="GO:0006614">
    <property type="term" value="P:SRP-dependent cotranslational protein targeting to membrane"/>
    <property type="evidence" value="ECO:0007669"/>
    <property type="project" value="InterPro"/>
</dbReference>
<dbReference type="GO" id="GO:0005525">
    <property type="term" value="F:GTP binding"/>
    <property type="evidence" value="ECO:0007669"/>
    <property type="project" value="UniProtKB-UniRule"/>
</dbReference>
<feature type="compositionally biased region" description="Basic and acidic residues" evidence="10">
    <location>
        <begin position="146"/>
        <end position="155"/>
    </location>
</feature>
<keyword evidence="12" id="KW-0131">Cell cycle</keyword>
<dbReference type="PANTHER" id="PTHR43134">
    <property type="entry name" value="SIGNAL RECOGNITION PARTICLE RECEPTOR SUBUNIT ALPHA"/>
    <property type="match status" value="1"/>
</dbReference>
<dbReference type="InterPro" id="IPR000897">
    <property type="entry name" value="SRP54_GTPase_dom"/>
</dbReference>
<keyword evidence="12" id="KW-0132">Cell division</keyword>
<keyword evidence="13" id="KW-1185">Reference proteome</keyword>
<dbReference type="Gene3D" id="3.40.50.300">
    <property type="entry name" value="P-loop containing nucleotide triphosphate hydrolases"/>
    <property type="match status" value="1"/>
</dbReference>
<gene>
    <name evidence="9 12" type="primary">ftsY</name>
    <name evidence="12" type="ORF">IWT30_01648</name>
</gene>
<evidence type="ECO:0000256" key="3">
    <source>
        <dbReference type="ARBA" id="ARBA00022741"/>
    </source>
</evidence>
<dbReference type="SMART" id="SM00963">
    <property type="entry name" value="SRP54_N"/>
    <property type="match status" value="1"/>
</dbReference>
<dbReference type="PANTHER" id="PTHR43134:SF1">
    <property type="entry name" value="SIGNAL RECOGNITION PARTICLE RECEPTOR SUBUNIT ALPHA"/>
    <property type="match status" value="1"/>
</dbReference>
<evidence type="ECO:0000256" key="7">
    <source>
        <dbReference type="ARBA" id="ARBA00023170"/>
    </source>
</evidence>
<feature type="compositionally biased region" description="Polar residues" evidence="10">
    <location>
        <begin position="120"/>
        <end position="144"/>
    </location>
</feature>
<dbReference type="InterPro" id="IPR027417">
    <property type="entry name" value="P-loop_NTPase"/>
</dbReference>
<feature type="binding site" evidence="9">
    <location>
        <begin position="338"/>
        <end position="342"/>
    </location>
    <ligand>
        <name>GTP</name>
        <dbReference type="ChEBI" id="CHEBI:37565"/>
    </ligand>
</feature>
<evidence type="ECO:0000313" key="13">
    <source>
        <dbReference type="Proteomes" id="UP000198374"/>
    </source>
</evidence>
<dbReference type="InterPro" id="IPR004390">
    <property type="entry name" value="SR_rcpt_FtsY"/>
</dbReference>
<dbReference type="PROSITE" id="PS00300">
    <property type="entry name" value="SRP54"/>
    <property type="match status" value="1"/>
</dbReference>
<dbReference type="GO" id="GO:0005047">
    <property type="term" value="F:signal recognition particle binding"/>
    <property type="evidence" value="ECO:0007669"/>
    <property type="project" value="TreeGrafter"/>
</dbReference>
<dbReference type="SUPFAM" id="SSF52540">
    <property type="entry name" value="P-loop containing nucleoside triphosphate hydrolases"/>
    <property type="match status" value="1"/>
</dbReference>
<evidence type="ECO:0000256" key="10">
    <source>
        <dbReference type="SAM" id="MobiDB-lite"/>
    </source>
</evidence>
<dbReference type="Pfam" id="PF02881">
    <property type="entry name" value="SRP54_N"/>
    <property type="match status" value="1"/>
</dbReference>
<comment type="function">
    <text evidence="9">Involved in targeting and insertion of nascent membrane proteins into the cytoplasmic membrane. Acts as a receptor for the complex formed by the signal recognition particle (SRP) and the ribosome-nascent chain (RNC).</text>
</comment>
<feature type="region of interest" description="Disordered" evidence="10">
    <location>
        <begin position="1"/>
        <end position="155"/>
    </location>
</feature>
<evidence type="ECO:0000259" key="11">
    <source>
        <dbReference type="PROSITE" id="PS00300"/>
    </source>
</evidence>
<comment type="subcellular location">
    <subcellularLocation>
        <location evidence="9">Cell membrane</location>
        <topology evidence="9">Peripheral membrane protein</topology>
        <orientation evidence="9">Cytoplasmic side</orientation>
    </subcellularLocation>
    <subcellularLocation>
        <location evidence="9">Cytoplasm</location>
    </subcellularLocation>
</comment>
<reference evidence="12 13" key="1">
    <citation type="submission" date="2015-11" db="EMBL/GenBank/DDBJ databases">
        <title>Draft genome sequences of new species of the genus Lactobacillus isolated from orchardgrass silage.</title>
        <authorList>
            <person name="Tohno M."/>
            <person name="Tanizawa Y."/>
            <person name="Arita M."/>
        </authorList>
    </citation>
    <scope>NUCLEOTIDE SEQUENCE [LARGE SCALE GENOMIC DNA]</scope>
    <source>
        <strain evidence="12 13">IWT30</strain>
    </source>
</reference>
<feature type="compositionally biased region" description="Polar residues" evidence="10">
    <location>
        <begin position="99"/>
        <end position="109"/>
    </location>
</feature>
<dbReference type="NCBIfam" id="TIGR00064">
    <property type="entry name" value="ftsY"/>
    <property type="match status" value="1"/>
</dbReference>
<dbReference type="CDD" id="cd17874">
    <property type="entry name" value="FtsY"/>
    <property type="match status" value="1"/>
</dbReference>
<organism evidence="12 13">
    <name type="scientific">Secundilactobacillus mixtipabuli</name>
    <dbReference type="NCBI Taxonomy" id="1435342"/>
    <lineage>
        <taxon>Bacteria</taxon>
        <taxon>Bacillati</taxon>
        <taxon>Bacillota</taxon>
        <taxon>Bacilli</taxon>
        <taxon>Lactobacillales</taxon>
        <taxon>Lactobacillaceae</taxon>
        <taxon>Secundilactobacillus</taxon>
    </lineage>
</organism>
<accession>A0A1Z5IDF1</accession>
<dbReference type="GO" id="GO:0005737">
    <property type="term" value="C:cytoplasm"/>
    <property type="evidence" value="ECO:0007669"/>
    <property type="project" value="UniProtKB-SubCell"/>
</dbReference>
<keyword evidence="3 9" id="KW-0547">Nucleotide-binding</keyword>
<comment type="subunit">
    <text evidence="9">Part of the signal recognition particle protein translocation system, which is composed of SRP and FtsY.</text>
</comment>
<dbReference type="HAMAP" id="MF_00920">
    <property type="entry name" value="FtsY"/>
    <property type="match status" value="1"/>
</dbReference>
<evidence type="ECO:0000256" key="2">
    <source>
        <dbReference type="ARBA" id="ARBA00022490"/>
    </source>
</evidence>
<dbReference type="SUPFAM" id="SSF47364">
    <property type="entry name" value="Domain of the SRP/SRP receptor G-proteins"/>
    <property type="match status" value="1"/>
</dbReference>
<dbReference type="InterPro" id="IPR003593">
    <property type="entry name" value="AAA+_ATPase"/>
</dbReference>
<keyword evidence="2 9" id="KW-0963">Cytoplasm</keyword>
<dbReference type="EMBL" id="BCMF01000007">
    <property type="protein sequence ID" value="GAW99678.1"/>
    <property type="molecule type" value="Genomic_DNA"/>
</dbReference>
<evidence type="ECO:0000256" key="4">
    <source>
        <dbReference type="ARBA" id="ARBA00022801"/>
    </source>
</evidence>
<dbReference type="SMART" id="SM00382">
    <property type="entry name" value="AAA"/>
    <property type="match status" value="1"/>
</dbReference>
<evidence type="ECO:0000256" key="6">
    <source>
        <dbReference type="ARBA" id="ARBA00023136"/>
    </source>
</evidence>
<evidence type="ECO:0000313" key="12">
    <source>
        <dbReference type="EMBL" id="GAW99678.1"/>
    </source>
</evidence>
<dbReference type="OrthoDB" id="9804720at2"/>
<keyword evidence="6 9" id="KW-0472">Membrane</keyword>
<comment type="catalytic activity">
    <reaction evidence="8 9">
        <text>GTP + H2O = GDP + phosphate + H(+)</text>
        <dbReference type="Rhea" id="RHEA:19669"/>
        <dbReference type="ChEBI" id="CHEBI:15377"/>
        <dbReference type="ChEBI" id="CHEBI:15378"/>
        <dbReference type="ChEBI" id="CHEBI:37565"/>
        <dbReference type="ChEBI" id="CHEBI:43474"/>
        <dbReference type="ChEBI" id="CHEBI:58189"/>
        <dbReference type="EC" id="3.6.5.4"/>
    </reaction>
</comment>
<dbReference type="InterPro" id="IPR036225">
    <property type="entry name" value="SRP/SRP_N"/>
</dbReference>
<keyword evidence="4 9" id="KW-0378">Hydrolase</keyword>
<dbReference type="AlphaFoldDB" id="A0A1Z5IDF1"/>
<evidence type="ECO:0000256" key="5">
    <source>
        <dbReference type="ARBA" id="ARBA00023134"/>
    </source>
</evidence>
<name>A0A1Z5IDF1_9LACO</name>
<keyword evidence="5 9" id="KW-0342">GTP-binding</keyword>
<dbReference type="GO" id="GO:0005886">
    <property type="term" value="C:plasma membrane"/>
    <property type="evidence" value="ECO:0007669"/>
    <property type="project" value="UniProtKB-SubCell"/>
</dbReference>
<evidence type="ECO:0000256" key="1">
    <source>
        <dbReference type="ARBA" id="ARBA00022475"/>
    </source>
</evidence>
<feature type="binding site" evidence="9">
    <location>
        <begin position="256"/>
        <end position="263"/>
    </location>
    <ligand>
        <name>GTP</name>
        <dbReference type="ChEBI" id="CHEBI:37565"/>
    </ligand>
</feature>
<keyword evidence="7 9" id="KW-0675">Receptor</keyword>
<feature type="domain" description="SRP54-type proteins GTP-binding" evidence="11">
    <location>
        <begin position="423"/>
        <end position="436"/>
    </location>
</feature>
<protein>
    <recommendedName>
        <fullName evidence="9">Signal recognition particle receptor FtsY</fullName>
        <shortName evidence="9">SRP receptor</shortName>
        <ecNumber evidence="9">3.6.5.4</ecNumber>
    </recommendedName>
</protein>